<evidence type="ECO:0000256" key="1">
    <source>
        <dbReference type="ARBA" id="ARBA00004651"/>
    </source>
</evidence>
<evidence type="ECO:0000256" key="7">
    <source>
        <dbReference type="PROSITE-ProRule" id="PRU00703"/>
    </source>
</evidence>
<keyword evidence="4" id="KW-0677">Repeat</keyword>
<dbReference type="Proteomes" id="UP000320386">
    <property type="component" value="Chromosome"/>
</dbReference>
<reference evidence="12 13" key="1">
    <citation type="submission" date="2019-02" db="EMBL/GenBank/DDBJ databases">
        <title>Deep-cultivation of Planctomycetes and their phenomic and genomic characterization uncovers novel biology.</title>
        <authorList>
            <person name="Wiegand S."/>
            <person name="Jogler M."/>
            <person name="Boedeker C."/>
            <person name="Pinto D."/>
            <person name="Vollmers J."/>
            <person name="Rivas-Marin E."/>
            <person name="Kohn T."/>
            <person name="Peeters S.H."/>
            <person name="Heuer A."/>
            <person name="Rast P."/>
            <person name="Oberbeckmann S."/>
            <person name="Bunk B."/>
            <person name="Jeske O."/>
            <person name="Meyerdierks A."/>
            <person name="Storesund J.E."/>
            <person name="Kallscheuer N."/>
            <person name="Luecker S."/>
            <person name="Lage O.M."/>
            <person name="Pohl T."/>
            <person name="Merkel B.J."/>
            <person name="Hornburger P."/>
            <person name="Mueller R.-W."/>
            <person name="Bruemmer F."/>
            <person name="Labrenz M."/>
            <person name="Spormann A.M."/>
            <person name="Op den Camp H."/>
            <person name="Overmann J."/>
            <person name="Amann R."/>
            <person name="Jetten M.S.M."/>
            <person name="Mascher T."/>
            <person name="Medema M.H."/>
            <person name="Devos D.P."/>
            <person name="Kaster A.-K."/>
            <person name="Ovreas L."/>
            <person name="Rohde M."/>
            <person name="Galperin M.Y."/>
            <person name="Jogler C."/>
        </authorList>
    </citation>
    <scope>NUCLEOTIDE SEQUENCE [LARGE SCALE GENOMIC DNA]</scope>
    <source>
        <strain evidence="12 13">Pan265</strain>
    </source>
</reference>
<dbReference type="PROSITE" id="PS51846">
    <property type="entry name" value="CNNM"/>
    <property type="match status" value="1"/>
</dbReference>
<evidence type="ECO:0000256" key="5">
    <source>
        <dbReference type="ARBA" id="ARBA00022989"/>
    </source>
</evidence>
<dbReference type="CDD" id="cd04590">
    <property type="entry name" value="CBS_pair_CorC_HlyC_assoc"/>
    <property type="match status" value="1"/>
</dbReference>
<evidence type="ECO:0000256" key="3">
    <source>
        <dbReference type="ARBA" id="ARBA00022692"/>
    </source>
</evidence>
<feature type="transmembrane region" description="Helical" evidence="9">
    <location>
        <begin position="130"/>
        <end position="149"/>
    </location>
</feature>
<keyword evidence="7" id="KW-0129">CBS domain</keyword>
<keyword evidence="2" id="KW-1003">Cell membrane</keyword>
<feature type="domain" description="CBS" evidence="10">
    <location>
        <begin position="207"/>
        <end position="265"/>
    </location>
</feature>
<gene>
    <name evidence="12" type="primary">corC_1</name>
    <name evidence="12" type="ORF">Pan265_07690</name>
</gene>
<evidence type="ECO:0000256" key="4">
    <source>
        <dbReference type="ARBA" id="ARBA00022737"/>
    </source>
</evidence>
<dbReference type="Gene3D" id="3.10.580.10">
    <property type="entry name" value="CBS-domain"/>
    <property type="match status" value="1"/>
</dbReference>
<dbReference type="RefSeq" id="WP_145445063.1">
    <property type="nucleotide sequence ID" value="NZ_CP036280.1"/>
</dbReference>
<evidence type="ECO:0000256" key="9">
    <source>
        <dbReference type="SAM" id="Phobius"/>
    </source>
</evidence>
<feature type="transmembrane region" description="Helical" evidence="9">
    <location>
        <begin position="92"/>
        <end position="110"/>
    </location>
</feature>
<dbReference type="PANTHER" id="PTHR43099">
    <property type="entry name" value="UPF0053 PROTEIN YRKA"/>
    <property type="match status" value="1"/>
</dbReference>
<keyword evidence="13" id="KW-1185">Reference proteome</keyword>
<dbReference type="AlphaFoldDB" id="A0A518BVC1"/>
<sequence>MTPTESALCVAGMMVGFVGSALYSGLETGVYSLNRVRLQVLAHQGLAAARLLRAETERVTTLLSTLLIGNNIMNNLGVAMLGILLESRGVTGWANVIVNTMIVTPVLFVFGETLPKDLFAAYADRLMYRLAGVLRVSRWVFTAAGLVAITEGVGRLVSRGASGPVHPRWRVEALVKEGLGHGLLSDEQTAIVGRVLGLSDKRVVDEMTPWQEVMTVSLKATTDDLWAIADRTGRSRFPVVDEAGDVAGVLNLRDALICERASCPSVSELMGPVEILEGTMPIRRALSTMQAHRMPMAMVVDDDGQPAGLVTIKDLVEPITGELSSW</sequence>
<proteinExistence type="predicted"/>
<dbReference type="InterPro" id="IPR046342">
    <property type="entry name" value="CBS_dom_sf"/>
</dbReference>
<accession>A0A518BVC1</accession>
<protein>
    <submittedName>
        <fullName evidence="12">Magnesium and cobalt efflux protein CorC</fullName>
    </submittedName>
</protein>
<evidence type="ECO:0000256" key="2">
    <source>
        <dbReference type="ARBA" id="ARBA00022475"/>
    </source>
</evidence>
<dbReference type="InterPro" id="IPR002550">
    <property type="entry name" value="CNNM"/>
</dbReference>
<dbReference type="PROSITE" id="PS51371">
    <property type="entry name" value="CBS"/>
    <property type="match status" value="2"/>
</dbReference>
<evidence type="ECO:0000259" key="11">
    <source>
        <dbReference type="PROSITE" id="PS51846"/>
    </source>
</evidence>
<keyword evidence="6 8" id="KW-0472">Membrane</keyword>
<name>A0A518BVC1_9BACT</name>
<evidence type="ECO:0000313" key="12">
    <source>
        <dbReference type="EMBL" id="QDU70925.1"/>
    </source>
</evidence>
<dbReference type="InterPro" id="IPR051676">
    <property type="entry name" value="UPF0053_domain"/>
</dbReference>
<dbReference type="Pfam" id="PF01595">
    <property type="entry name" value="CNNM"/>
    <property type="match status" value="1"/>
</dbReference>
<evidence type="ECO:0000256" key="6">
    <source>
        <dbReference type="ARBA" id="ARBA00023136"/>
    </source>
</evidence>
<dbReference type="OrthoDB" id="274143at2"/>
<evidence type="ECO:0000259" key="10">
    <source>
        <dbReference type="PROSITE" id="PS51371"/>
    </source>
</evidence>
<dbReference type="InterPro" id="IPR044751">
    <property type="entry name" value="Ion_transp-like_CBS"/>
</dbReference>
<dbReference type="Pfam" id="PF00571">
    <property type="entry name" value="CBS"/>
    <property type="match status" value="2"/>
</dbReference>
<dbReference type="SUPFAM" id="SSF54631">
    <property type="entry name" value="CBS-domain pair"/>
    <property type="match status" value="1"/>
</dbReference>
<dbReference type="KEGG" id="mcad:Pan265_07690"/>
<keyword evidence="5 8" id="KW-1133">Transmembrane helix</keyword>
<dbReference type="InterPro" id="IPR000644">
    <property type="entry name" value="CBS_dom"/>
</dbReference>
<dbReference type="SMART" id="SM00116">
    <property type="entry name" value="CBS"/>
    <property type="match status" value="2"/>
</dbReference>
<dbReference type="PANTHER" id="PTHR43099:SF5">
    <property type="entry name" value="HLYC_CORC FAMILY TRANSPORTER"/>
    <property type="match status" value="1"/>
</dbReference>
<evidence type="ECO:0000313" key="13">
    <source>
        <dbReference type="Proteomes" id="UP000320386"/>
    </source>
</evidence>
<comment type="subcellular location">
    <subcellularLocation>
        <location evidence="1">Cell membrane</location>
        <topology evidence="1">Multi-pass membrane protein</topology>
    </subcellularLocation>
</comment>
<organism evidence="12 13">
    <name type="scientific">Mucisphaera calidilacus</name>
    <dbReference type="NCBI Taxonomy" id="2527982"/>
    <lineage>
        <taxon>Bacteria</taxon>
        <taxon>Pseudomonadati</taxon>
        <taxon>Planctomycetota</taxon>
        <taxon>Phycisphaerae</taxon>
        <taxon>Phycisphaerales</taxon>
        <taxon>Phycisphaeraceae</taxon>
        <taxon>Mucisphaera</taxon>
    </lineage>
</organism>
<keyword evidence="3 8" id="KW-0812">Transmembrane</keyword>
<dbReference type="GO" id="GO:0005886">
    <property type="term" value="C:plasma membrane"/>
    <property type="evidence" value="ECO:0007669"/>
    <property type="project" value="UniProtKB-SubCell"/>
</dbReference>
<evidence type="ECO:0000256" key="8">
    <source>
        <dbReference type="PROSITE-ProRule" id="PRU01193"/>
    </source>
</evidence>
<dbReference type="EMBL" id="CP036280">
    <property type="protein sequence ID" value="QDU70925.1"/>
    <property type="molecule type" value="Genomic_DNA"/>
</dbReference>
<feature type="transmembrane region" description="Helical" evidence="9">
    <location>
        <begin position="7"/>
        <end position="26"/>
    </location>
</feature>
<feature type="domain" description="CBS" evidence="10">
    <location>
        <begin position="266"/>
        <end position="325"/>
    </location>
</feature>
<feature type="domain" description="CNNM transmembrane" evidence="11">
    <location>
        <begin position="2"/>
        <end position="188"/>
    </location>
</feature>
<feature type="transmembrane region" description="Helical" evidence="9">
    <location>
        <begin position="62"/>
        <end position="85"/>
    </location>
</feature>